<keyword evidence="6 9" id="KW-0472">Membrane</keyword>
<evidence type="ECO:0000256" key="3">
    <source>
        <dbReference type="ARBA" id="ARBA00022475"/>
    </source>
</evidence>
<dbReference type="GO" id="GO:0050906">
    <property type="term" value="P:detection of stimulus involved in sensory perception"/>
    <property type="evidence" value="ECO:0007669"/>
    <property type="project" value="UniProtKB-ARBA"/>
</dbReference>
<reference evidence="11 12" key="1">
    <citation type="submission" date="2023-03" db="EMBL/GenBank/DDBJ databases">
        <title>High-quality genome of Scylla paramamosain provides insights in environmental adaptation.</title>
        <authorList>
            <person name="Zhang L."/>
        </authorList>
    </citation>
    <scope>NUCLEOTIDE SEQUENCE [LARGE SCALE GENOMIC DNA]</scope>
    <source>
        <strain evidence="11">LZ_2023a</strain>
        <tissue evidence="11">Muscle</tissue>
    </source>
</reference>
<evidence type="ECO:0000313" key="11">
    <source>
        <dbReference type="EMBL" id="KAK8400537.1"/>
    </source>
</evidence>
<evidence type="ECO:0000256" key="2">
    <source>
        <dbReference type="ARBA" id="ARBA00008685"/>
    </source>
</evidence>
<keyword evidence="5 9" id="KW-1133">Transmembrane helix</keyword>
<accession>A0AAW0UPH7</accession>
<dbReference type="Pfam" id="PF00060">
    <property type="entry name" value="Lig_chan"/>
    <property type="match status" value="1"/>
</dbReference>
<evidence type="ECO:0000256" key="9">
    <source>
        <dbReference type="SAM" id="Phobius"/>
    </source>
</evidence>
<dbReference type="Gene3D" id="1.10.287.70">
    <property type="match status" value="1"/>
</dbReference>
<feature type="transmembrane region" description="Helical" evidence="9">
    <location>
        <begin position="149"/>
        <end position="170"/>
    </location>
</feature>
<dbReference type="PANTHER" id="PTHR42643:SF24">
    <property type="entry name" value="IONOTROPIC RECEPTOR 60A"/>
    <property type="match status" value="1"/>
</dbReference>
<feature type="transmembrane region" description="Helical" evidence="9">
    <location>
        <begin position="211"/>
        <end position="235"/>
    </location>
</feature>
<comment type="caution">
    <text evidence="11">The sequence shown here is derived from an EMBL/GenBank/DDBJ whole genome shotgun (WGS) entry which is preliminary data.</text>
</comment>
<keyword evidence="12" id="KW-1185">Reference proteome</keyword>
<comment type="subcellular location">
    <subcellularLocation>
        <location evidence="1">Cell membrane</location>
        <topology evidence="1">Multi-pass membrane protein</topology>
    </subcellularLocation>
</comment>
<keyword evidence="7" id="KW-0675">Receptor</keyword>
<dbReference type="InterPro" id="IPR052192">
    <property type="entry name" value="Insect_Ionotropic_Sensory_Rcpt"/>
</dbReference>
<evidence type="ECO:0000256" key="8">
    <source>
        <dbReference type="ARBA" id="ARBA00023180"/>
    </source>
</evidence>
<proteinExistence type="inferred from homology"/>
<evidence type="ECO:0000256" key="4">
    <source>
        <dbReference type="ARBA" id="ARBA00022692"/>
    </source>
</evidence>
<comment type="similarity">
    <text evidence="2">Belongs to the glutamate-gated ion channel (TC 1.A.10.1) family.</text>
</comment>
<evidence type="ECO:0000256" key="1">
    <source>
        <dbReference type="ARBA" id="ARBA00004651"/>
    </source>
</evidence>
<sequence>MPGRGNHLSADMVIVARELQGQATRPTLLWEKKLLAFSVTARVTGPRHERFEEKNFLEGGGGSATNSCNLRITCGEHRSLTATGQACLGCYSGRQEVEFALGPFGVTASRDTVCDFSEPVLTDNSGILMVRPRQESDVGGFLKPFTLQVWLLILASVVAVFISFASVMWAEARLSLQERHRDPLTTSGLWVVKALTQEATEWLPRTDGCRLLVVTWLLASLVFMSSYSGILTAMLTVPRVTIPIDSLQDLVSQSWMPWRLESGSWMLQYFRESPEGISRDVYEGHEGTIVDCWAAREPIARGLYAGICDHTTMKKAMSWDFSTTGSCHLYIAHEVVFSFNLAVAFRTKSPYREAANYWIMKLKEAGVIDMWLKNEIVNTSQCLKSPSTDRPSSQIFALDLDSYIGSFLPSATPPTAPLSPMMPVVRRSASSVTTHICLSILKVR</sequence>
<dbReference type="InterPro" id="IPR001320">
    <property type="entry name" value="Iontro_rcpt_C"/>
</dbReference>
<evidence type="ECO:0000256" key="6">
    <source>
        <dbReference type="ARBA" id="ARBA00023136"/>
    </source>
</evidence>
<evidence type="ECO:0000259" key="10">
    <source>
        <dbReference type="Pfam" id="PF00060"/>
    </source>
</evidence>
<keyword evidence="4 9" id="KW-0812">Transmembrane</keyword>
<keyword evidence="8" id="KW-0325">Glycoprotein</keyword>
<evidence type="ECO:0000256" key="7">
    <source>
        <dbReference type="ARBA" id="ARBA00023170"/>
    </source>
</evidence>
<dbReference type="EMBL" id="JARAKH010000010">
    <property type="protein sequence ID" value="KAK8400537.1"/>
    <property type="molecule type" value="Genomic_DNA"/>
</dbReference>
<gene>
    <name evidence="11" type="ORF">O3P69_003298</name>
</gene>
<organism evidence="11 12">
    <name type="scientific">Scylla paramamosain</name>
    <name type="common">Mud crab</name>
    <dbReference type="NCBI Taxonomy" id="85552"/>
    <lineage>
        <taxon>Eukaryota</taxon>
        <taxon>Metazoa</taxon>
        <taxon>Ecdysozoa</taxon>
        <taxon>Arthropoda</taxon>
        <taxon>Crustacea</taxon>
        <taxon>Multicrustacea</taxon>
        <taxon>Malacostraca</taxon>
        <taxon>Eumalacostraca</taxon>
        <taxon>Eucarida</taxon>
        <taxon>Decapoda</taxon>
        <taxon>Pleocyemata</taxon>
        <taxon>Brachyura</taxon>
        <taxon>Eubrachyura</taxon>
        <taxon>Portunoidea</taxon>
        <taxon>Portunidae</taxon>
        <taxon>Portuninae</taxon>
        <taxon>Scylla</taxon>
    </lineage>
</organism>
<dbReference type="SUPFAM" id="SSF53850">
    <property type="entry name" value="Periplasmic binding protein-like II"/>
    <property type="match status" value="1"/>
</dbReference>
<feature type="domain" description="Ionotropic glutamate receptor C-terminal" evidence="10">
    <location>
        <begin position="147"/>
        <end position="408"/>
    </location>
</feature>
<dbReference type="Proteomes" id="UP001487740">
    <property type="component" value="Unassembled WGS sequence"/>
</dbReference>
<name>A0AAW0UPH7_SCYPA</name>
<dbReference type="GO" id="GO:0005886">
    <property type="term" value="C:plasma membrane"/>
    <property type="evidence" value="ECO:0007669"/>
    <property type="project" value="UniProtKB-SubCell"/>
</dbReference>
<evidence type="ECO:0000256" key="5">
    <source>
        <dbReference type="ARBA" id="ARBA00022989"/>
    </source>
</evidence>
<dbReference type="AlphaFoldDB" id="A0AAW0UPH7"/>
<dbReference type="PANTHER" id="PTHR42643">
    <property type="entry name" value="IONOTROPIC RECEPTOR 20A-RELATED"/>
    <property type="match status" value="1"/>
</dbReference>
<dbReference type="GO" id="GO:0015276">
    <property type="term" value="F:ligand-gated monoatomic ion channel activity"/>
    <property type="evidence" value="ECO:0007669"/>
    <property type="project" value="InterPro"/>
</dbReference>
<keyword evidence="3" id="KW-1003">Cell membrane</keyword>
<evidence type="ECO:0000313" key="12">
    <source>
        <dbReference type="Proteomes" id="UP001487740"/>
    </source>
</evidence>
<protein>
    <recommendedName>
        <fullName evidence="10">Ionotropic glutamate receptor C-terminal domain-containing protein</fullName>
    </recommendedName>
</protein>